<evidence type="ECO:0000313" key="2">
    <source>
        <dbReference type="Proteomes" id="UP000789396"/>
    </source>
</evidence>
<keyword evidence="2" id="KW-1185">Reference proteome</keyword>
<feature type="non-terminal residue" evidence="1">
    <location>
        <position position="1"/>
    </location>
</feature>
<feature type="non-terminal residue" evidence="1">
    <location>
        <position position="71"/>
    </location>
</feature>
<name>A0A9N9K8P9_9GLOM</name>
<dbReference type="AlphaFoldDB" id="A0A9N9K8P9"/>
<sequence length="71" mass="7854">FANLFVENALIILEIHDSLSDNAAYTVSVNLPPINYSNEMMDNNNIPVNNIPVNNTFINNVPINNIPINTA</sequence>
<gene>
    <name evidence="1" type="ORF">RFULGI_LOCUS19245</name>
</gene>
<accession>A0A9N9K8P9</accession>
<dbReference type="EMBL" id="CAJVPZ010092486">
    <property type="protein sequence ID" value="CAG8816209.1"/>
    <property type="molecule type" value="Genomic_DNA"/>
</dbReference>
<reference evidence="1" key="1">
    <citation type="submission" date="2021-06" db="EMBL/GenBank/DDBJ databases">
        <authorList>
            <person name="Kallberg Y."/>
            <person name="Tangrot J."/>
            <person name="Rosling A."/>
        </authorList>
    </citation>
    <scope>NUCLEOTIDE SEQUENCE</scope>
    <source>
        <strain evidence="1">IN212</strain>
    </source>
</reference>
<organism evidence="1 2">
    <name type="scientific">Racocetra fulgida</name>
    <dbReference type="NCBI Taxonomy" id="60492"/>
    <lineage>
        <taxon>Eukaryota</taxon>
        <taxon>Fungi</taxon>
        <taxon>Fungi incertae sedis</taxon>
        <taxon>Mucoromycota</taxon>
        <taxon>Glomeromycotina</taxon>
        <taxon>Glomeromycetes</taxon>
        <taxon>Diversisporales</taxon>
        <taxon>Gigasporaceae</taxon>
        <taxon>Racocetra</taxon>
    </lineage>
</organism>
<protein>
    <submittedName>
        <fullName evidence="1">4274_t:CDS:1</fullName>
    </submittedName>
</protein>
<dbReference type="Proteomes" id="UP000789396">
    <property type="component" value="Unassembled WGS sequence"/>
</dbReference>
<evidence type="ECO:0000313" key="1">
    <source>
        <dbReference type="EMBL" id="CAG8816209.1"/>
    </source>
</evidence>
<comment type="caution">
    <text evidence="1">The sequence shown here is derived from an EMBL/GenBank/DDBJ whole genome shotgun (WGS) entry which is preliminary data.</text>
</comment>
<proteinExistence type="predicted"/>